<reference evidence="3 4" key="1">
    <citation type="submission" date="2018-08" db="EMBL/GenBank/DDBJ databases">
        <title>Salinimonas sediminis sp. nov., a piezophilic bacterium isolated from a deep-sea sediment sample from the New Britain Trench.</title>
        <authorList>
            <person name="Cao J."/>
        </authorList>
    </citation>
    <scope>NUCLEOTIDE SEQUENCE [LARGE SCALE GENOMIC DNA]</scope>
    <source>
        <strain evidence="3 4">N102</strain>
    </source>
</reference>
<evidence type="ECO:0000256" key="1">
    <source>
        <dbReference type="ARBA" id="ARBA00022729"/>
    </source>
</evidence>
<protein>
    <submittedName>
        <fullName evidence="3">Gluconate 2-dehydrogenase subunit 3 family protein</fullName>
    </submittedName>
</protein>
<keyword evidence="1 2" id="KW-0732">Signal</keyword>
<dbReference type="InterPro" id="IPR027056">
    <property type="entry name" value="Gluconate_2DH_su3"/>
</dbReference>
<accession>A0A346NSK6</accession>
<evidence type="ECO:0000256" key="2">
    <source>
        <dbReference type="SAM" id="SignalP"/>
    </source>
</evidence>
<dbReference type="NCBIfam" id="TIGR01409">
    <property type="entry name" value="TAT_signal_seq"/>
    <property type="match status" value="1"/>
</dbReference>
<dbReference type="AlphaFoldDB" id="A0A346NSK6"/>
<name>A0A346NSK6_9ALTE</name>
<feature type="chain" id="PRO_5016972903" evidence="2">
    <location>
        <begin position="30"/>
        <end position="196"/>
    </location>
</feature>
<sequence length="196" mass="21029">MERRELLKTAALLCGSAATGVLLSTPSLAITNTFQQASANAGHSPNLLNTVQLETLRRICELTIPATDTPSAAQVNCHFFIDAQLSSVFDTQTQHAAVTLLDALDNHAVHQHKQGFSQLNETAQLALLTKLEAASAPFSVIQKDAFKVLKGLIVFGYYTSQPGATKELTYLAVPGRFVGSVKLSKIGSAYSSKAYY</sequence>
<keyword evidence="4" id="KW-1185">Reference proteome</keyword>
<dbReference type="OrthoDB" id="6385145at2"/>
<dbReference type="RefSeq" id="WP_108568335.1">
    <property type="nucleotide sequence ID" value="NZ_CP031769.1"/>
</dbReference>
<dbReference type="InterPro" id="IPR019546">
    <property type="entry name" value="TAT_signal_bac_arc"/>
</dbReference>
<dbReference type="KEGG" id="salm:D0Y50_12000"/>
<dbReference type="Pfam" id="PF13618">
    <property type="entry name" value="Gluconate_2-dh3"/>
    <property type="match status" value="1"/>
</dbReference>
<gene>
    <name evidence="3" type="ORF">D0Y50_12000</name>
</gene>
<proteinExistence type="predicted"/>
<dbReference type="EMBL" id="CP031769">
    <property type="protein sequence ID" value="AXR08513.1"/>
    <property type="molecule type" value="Genomic_DNA"/>
</dbReference>
<organism evidence="3 4">
    <name type="scientific">Salinimonas sediminis</name>
    <dbReference type="NCBI Taxonomy" id="2303538"/>
    <lineage>
        <taxon>Bacteria</taxon>
        <taxon>Pseudomonadati</taxon>
        <taxon>Pseudomonadota</taxon>
        <taxon>Gammaproteobacteria</taxon>
        <taxon>Alteromonadales</taxon>
        <taxon>Alteromonadaceae</taxon>
        <taxon>Alteromonas/Salinimonas group</taxon>
        <taxon>Salinimonas</taxon>
    </lineage>
</organism>
<feature type="signal peptide" evidence="2">
    <location>
        <begin position="1"/>
        <end position="29"/>
    </location>
</feature>
<evidence type="ECO:0000313" key="4">
    <source>
        <dbReference type="Proteomes" id="UP000262073"/>
    </source>
</evidence>
<evidence type="ECO:0000313" key="3">
    <source>
        <dbReference type="EMBL" id="AXR08513.1"/>
    </source>
</evidence>
<dbReference type="Proteomes" id="UP000262073">
    <property type="component" value="Chromosome"/>
</dbReference>